<feature type="transmembrane region" description="Helical" evidence="2">
    <location>
        <begin position="443"/>
        <end position="466"/>
    </location>
</feature>
<dbReference type="KEGG" id="vde:111244582"/>
<feature type="transmembrane region" description="Helical" evidence="2">
    <location>
        <begin position="287"/>
        <end position="304"/>
    </location>
</feature>
<feature type="domain" description="Neurotransmitter-gated ion-channel ligand-binding" evidence="3">
    <location>
        <begin position="60"/>
        <end position="258"/>
    </location>
</feature>
<keyword evidence="5" id="KW-1185">Reference proteome</keyword>
<evidence type="ECO:0000259" key="3">
    <source>
        <dbReference type="Pfam" id="PF02931"/>
    </source>
</evidence>
<reference evidence="4" key="1">
    <citation type="submission" date="2021-01" db="UniProtKB">
        <authorList>
            <consortium name="EnsemblMetazoa"/>
        </authorList>
    </citation>
    <scope>IDENTIFICATION</scope>
</reference>
<dbReference type="InParanoid" id="A0A7M7JGT1"/>
<feature type="region of interest" description="Disordered" evidence="1">
    <location>
        <begin position="384"/>
        <end position="423"/>
    </location>
</feature>
<evidence type="ECO:0000313" key="4">
    <source>
        <dbReference type="EnsemblMetazoa" id="XP_022647562"/>
    </source>
</evidence>
<dbReference type="Gene3D" id="2.70.170.10">
    <property type="entry name" value="Neurotransmitter-gated ion-channel ligand-binding domain"/>
    <property type="match status" value="1"/>
</dbReference>
<evidence type="ECO:0000313" key="5">
    <source>
        <dbReference type="Proteomes" id="UP000594260"/>
    </source>
</evidence>
<feature type="transmembrane region" description="Helical" evidence="2">
    <location>
        <begin position="14"/>
        <end position="33"/>
    </location>
</feature>
<dbReference type="InterPro" id="IPR036734">
    <property type="entry name" value="Neur_chan_lig-bd_sf"/>
</dbReference>
<name>A0A7M7JGT1_VARDE</name>
<dbReference type="Proteomes" id="UP000594260">
    <property type="component" value="Unplaced"/>
</dbReference>
<dbReference type="InterPro" id="IPR006202">
    <property type="entry name" value="Neur_chan_lig-bd"/>
</dbReference>
<dbReference type="GO" id="GO:0016020">
    <property type="term" value="C:membrane"/>
    <property type="evidence" value="ECO:0007669"/>
    <property type="project" value="InterPro"/>
</dbReference>
<dbReference type="CDD" id="cd18989">
    <property type="entry name" value="LGIC_ECD_cation"/>
    <property type="match status" value="1"/>
</dbReference>
<accession>A0A7M7JGT1</accession>
<dbReference type="GO" id="GO:0005230">
    <property type="term" value="F:extracellular ligand-gated monoatomic ion channel activity"/>
    <property type="evidence" value="ECO:0007669"/>
    <property type="project" value="InterPro"/>
</dbReference>
<protein>
    <recommendedName>
        <fullName evidence="3">Neurotransmitter-gated ion-channel ligand-binding domain-containing protein</fullName>
    </recommendedName>
</protein>
<organism evidence="4 5">
    <name type="scientific">Varroa destructor</name>
    <name type="common">Honeybee mite</name>
    <dbReference type="NCBI Taxonomy" id="109461"/>
    <lineage>
        <taxon>Eukaryota</taxon>
        <taxon>Metazoa</taxon>
        <taxon>Ecdysozoa</taxon>
        <taxon>Arthropoda</taxon>
        <taxon>Chelicerata</taxon>
        <taxon>Arachnida</taxon>
        <taxon>Acari</taxon>
        <taxon>Parasitiformes</taxon>
        <taxon>Mesostigmata</taxon>
        <taxon>Gamasina</taxon>
        <taxon>Dermanyssoidea</taxon>
        <taxon>Varroidae</taxon>
        <taxon>Varroa</taxon>
    </lineage>
</organism>
<dbReference type="Pfam" id="PF02931">
    <property type="entry name" value="Neur_chan_LBD"/>
    <property type="match status" value="1"/>
</dbReference>
<dbReference type="InterPro" id="IPR006201">
    <property type="entry name" value="Neur_channel"/>
</dbReference>
<feature type="transmembrane region" description="Helical" evidence="2">
    <location>
        <begin position="316"/>
        <end position="337"/>
    </location>
</feature>
<keyword evidence="2" id="KW-1133">Transmembrane helix</keyword>
<dbReference type="GeneID" id="111244582"/>
<proteinExistence type="predicted"/>
<keyword evidence="2" id="KW-0472">Membrane</keyword>
<dbReference type="RefSeq" id="XP_022647562.1">
    <property type="nucleotide sequence ID" value="XM_022791827.1"/>
</dbReference>
<sequence length="467" mass="53457">MCQYRRTSLGISLMWYKIIYAIVVIVICVLCPVRLDDTIDMSSDIARLRKDILPTQYRATRLVRPVVSESTSMTLTVTVKISDFISFELDKNEAATQLSMCFSWCAEILAWDPSAYNGLSNITVYTTEIWRPDVDIFNHVDFQVPYFSSTIMFLYANGTVEWCPQVKSLVSCDTDMSHFPHDEHVCVLLIGSSTYTYEELRLEPRLVFDYNPLRKSVRSSNWELKGASLTLVKGSETEDYYDYALQLAIHVSRRFSLHRYGFTLPLFTCAILTFLFCWIPLTNDKRLHLGLLSVVLTMFLMIRYSDTLRHSISTPWGLRFAGDLVLFTCIMITLQILCMALEDCSVPFATHPMIDRFLNTTFISAYVLNERSLLINEEGLGPDAEMDGAAVDPASREDRSSNDPSTSDPKKENESSSGQFQPEITSNNETMQLTCVNQNWQNLLVATMRISVTIFFFSYAFTYYVLY</sequence>
<feature type="transmembrane region" description="Helical" evidence="2">
    <location>
        <begin position="260"/>
        <end position="281"/>
    </location>
</feature>
<dbReference type="OMA" id="CAEILAW"/>
<dbReference type="OrthoDB" id="6494256at2759"/>
<evidence type="ECO:0000256" key="2">
    <source>
        <dbReference type="SAM" id="Phobius"/>
    </source>
</evidence>
<dbReference type="PANTHER" id="PTHR18945">
    <property type="entry name" value="NEUROTRANSMITTER GATED ION CHANNEL"/>
    <property type="match status" value="1"/>
</dbReference>
<evidence type="ECO:0000256" key="1">
    <source>
        <dbReference type="SAM" id="MobiDB-lite"/>
    </source>
</evidence>
<dbReference type="AlphaFoldDB" id="A0A7M7JGT1"/>
<keyword evidence="2" id="KW-0812">Transmembrane</keyword>
<dbReference type="GO" id="GO:0004888">
    <property type="term" value="F:transmembrane signaling receptor activity"/>
    <property type="evidence" value="ECO:0007669"/>
    <property type="project" value="InterPro"/>
</dbReference>
<dbReference type="EnsemblMetazoa" id="XM_022791827">
    <property type="protein sequence ID" value="XP_022647562"/>
    <property type="gene ID" value="LOC111244582"/>
</dbReference>
<dbReference type="SUPFAM" id="SSF63712">
    <property type="entry name" value="Nicotinic receptor ligand binding domain-like"/>
    <property type="match status" value="1"/>
</dbReference>